<reference evidence="3 4" key="1">
    <citation type="journal article" date="2014" name="Mol. Plant">
        <title>Chromosome Scale Genome Assembly and Transcriptome Profiling of Nannochloropsis gaditana in Nitrogen Depletion.</title>
        <authorList>
            <person name="Corteggiani Carpinelli E."/>
            <person name="Telatin A."/>
            <person name="Vitulo N."/>
            <person name="Forcato C."/>
            <person name="D'Angelo M."/>
            <person name="Schiavon R."/>
            <person name="Vezzi A."/>
            <person name="Giacometti G.M."/>
            <person name="Morosinotto T."/>
            <person name="Valle G."/>
        </authorList>
    </citation>
    <scope>NUCLEOTIDE SEQUENCE [LARGE SCALE GENOMIC DNA]</scope>
    <source>
        <strain evidence="3 4">B-31</strain>
    </source>
</reference>
<feature type="compositionally biased region" description="Basic and acidic residues" evidence="1">
    <location>
        <begin position="66"/>
        <end position="89"/>
    </location>
</feature>
<proteinExistence type="predicted"/>
<gene>
    <name evidence="3" type="ORF">Naga_100103g11</name>
</gene>
<sequence length="379" mass="41972">MYPPLTGNFMRSRDSILPPLSSLTDSEINADMSESKVFEGEGGSNEGLPVNEDSKNKGGRKKTEKKHKDVQQEDLEKGEDRRDSKEDTKLYNLTEKGTSCVSPSTPTCRRFRPWGRLKAHSWPAMLSKDQKEKALSENLYQRRGEGGSADVEEKEGTEEPQSVSPSISLLSSLHSSVRSIVGQIGNHLYQMPKWKYRLMVSSIVVLLISFLLLLFVSVVYGFGMSLPHIEVVAVDVVLPLPPDGSLPVRSLMRVNNPNRFSILVHPTDISVYSHPTRSPGSLLGVSTIPEHLLHAREGAHTTESVFVVRDLGSIEGGPDLAEAVLTGGPTFFYTRAKAELTVMSLGFMSIGRAYILECTVLKYWGKDILLSDCYGRFTR</sequence>
<evidence type="ECO:0000313" key="4">
    <source>
        <dbReference type="Proteomes" id="UP000019335"/>
    </source>
</evidence>
<dbReference type="EMBL" id="AZIL01000567">
    <property type="protein sequence ID" value="EWM26903.1"/>
    <property type="molecule type" value="Genomic_DNA"/>
</dbReference>
<organism evidence="3 4">
    <name type="scientific">Nannochloropsis gaditana</name>
    <dbReference type="NCBI Taxonomy" id="72520"/>
    <lineage>
        <taxon>Eukaryota</taxon>
        <taxon>Sar</taxon>
        <taxon>Stramenopiles</taxon>
        <taxon>Ochrophyta</taxon>
        <taxon>Eustigmatophyceae</taxon>
        <taxon>Eustigmatales</taxon>
        <taxon>Monodopsidaceae</taxon>
        <taxon>Nannochloropsis</taxon>
    </lineage>
</organism>
<feature type="region of interest" description="Disordered" evidence="1">
    <location>
        <begin position="1"/>
        <end position="89"/>
    </location>
</feature>
<accession>W7TTM8</accession>
<dbReference type="Proteomes" id="UP000019335">
    <property type="component" value="Chromosome 8"/>
</dbReference>
<name>W7TTM8_9STRA</name>
<feature type="transmembrane region" description="Helical" evidence="2">
    <location>
        <begin position="198"/>
        <end position="222"/>
    </location>
</feature>
<keyword evidence="2" id="KW-1133">Transmembrane helix</keyword>
<dbReference type="OrthoDB" id="10349570at2759"/>
<evidence type="ECO:0000256" key="1">
    <source>
        <dbReference type="SAM" id="MobiDB-lite"/>
    </source>
</evidence>
<comment type="caution">
    <text evidence="3">The sequence shown here is derived from an EMBL/GenBank/DDBJ whole genome shotgun (WGS) entry which is preliminary data.</text>
</comment>
<evidence type="ECO:0000313" key="3">
    <source>
        <dbReference type="EMBL" id="EWM26903.1"/>
    </source>
</evidence>
<keyword evidence="2" id="KW-0812">Transmembrane</keyword>
<evidence type="ECO:0000256" key="2">
    <source>
        <dbReference type="SAM" id="Phobius"/>
    </source>
</evidence>
<keyword evidence="4" id="KW-1185">Reference proteome</keyword>
<feature type="region of interest" description="Disordered" evidence="1">
    <location>
        <begin position="141"/>
        <end position="165"/>
    </location>
</feature>
<keyword evidence="2" id="KW-0472">Membrane</keyword>
<dbReference type="AlphaFoldDB" id="W7TTM8"/>
<protein>
    <submittedName>
        <fullName evidence="3">Uncharacterized protein</fullName>
    </submittedName>
</protein>